<keyword evidence="2" id="KW-1185">Reference proteome</keyword>
<proteinExistence type="predicted"/>
<dbReference type="STRING" id="1447883.A0A2B7Y6G4"/>
<organism evidence="1 2">
    <name type="scientific">Polytolypa hystricis (strain UAMH7299)</name>
    <dbReference type="NCBI Taxonomy" id="1447883"/>
    <lineage>
        <taxon>Eukaryota</taxon>
        <taxon>Fungi</taxon>
        <taxon>Dikarya</taxon>
        <taxon>Ascomycota</taxon>
        <taxon>Pezizomycotina</taxon>
        <taxon>Eurotiomycetes</taxon>
        <taxon>Eurotiomycetidae</taxon>
        <taxon>Onygenales</taxon>
        <taxon>Onygenales incertae sedis</taxon>
        <taxon>Polytolypa</taxon>
    </lineage>
</organism>
<name>A0A2B7Y6G4_POLH7</name>
<comment type="caution">
    <text evidence="1">The sequence shown here is derived from an EMBL/GenBank/DDBJ whole genome shotgun (WGS) entry which is preliminary data.</text>
</comment>
<dbReference type="Proteomes" id="UP000224634">
    <property type="component" value="Unassembled WGS sequence"/>
</dbReference>
<gene>
    <name evidence="1" type="ORF">AJ80_05135</name>
</gene>
<evidence type="ECO:0000313" key="1">
    <source>
        <dbReference type="EMBL" id="PGH16633.1"/>
    </source>
</evidence>
<reference evidence="1 2" key="1">
    <citation type="submission" date="2017-10" db="EMBL/GenBank/DDBJ databases">
        <title>Comparative genomics in systemic dimorphic fungi from Ajellomycetaceae.</title>
        <authorList>
            <person name="Munoz J.F."/>
            <person name="Mcewen J.G."/>
            <person name="Clay O.K."/>
            <person name="Cuomo C.A."/>
        </authorList>
    </citation>
    <scope>NUCLEOTIDE SEQUENCE [LARGE SCALE GENOMIC DNA]</scope>
    <source>
        <strain evidence="1 2">UAMH7299</strain>
    </source>
</reference>
<dbReference type="AlphaFoldDB" id="A0A2B7Y6G4"/>
<protein>
    <submittedName>
        <fullName evidence="1">Uncharacterized protein</fullName>
    </submittedName>
</protein>
<accession>A0A2B7Y6G4</accession>
<dbReference type="EMBL" id="PDNA01000072">
    <property type="protein sequence ID" value="PGH16633.1"/>
    <property type="molecule type" value="Genomic_DNA"/>
</dbReference>
<dbReference type="OrthoDB" id="2119228at2759"/>
<sequence length="124" mass="13262">MAGLSIIITTKSGITTTSKGRQFFKDPRIGKFSITFTQRGGDEGEGLTSPVLHVKNIDNWKEWGITGMCYAKKHADDCKPTPLRCHEGPGSAIGLRGTIPQFSLIALGGGDAEFPRLGPSSQVT</sequence>
<evidence type="ECO:0000313" key="2">
    <source>
        <dbReference type="Proteomes" id="UP000224634"/>
    </source>
</evidence>